<name>A0ABU6WHY9_9FABA</name>
<feature type="chain" id="PRO_5047063501" evidence="1">
    <location>
        <begin position="18"/>
        <end position="87"/>
    </location>
</feature>
<dbReference type="Proteomes" id="UP001341840">
    <property type="component" value="Unassembled WGS sequence"/>
</dbReference>
<evidence type="ECO:0000313" key="3">
    <source>
        <dbReference type="Proteomes" id="UP001341840"/>
    </source>
</evidence>
<evidence type="ECO:0000256" key="1">
    <source>
        <dbReference type="SAM" id="SignalP"/>
    </source>
</evidence>
<proteinExistence type="predicted"/>
<accession>A0ABU6WHY9</accession>
<evidence type="ECO:0000313" key="2">
    <source>
        <dbReference type="EMBL" id="MED6184496.1"/>
    </source>
</evidence>
<sequence length="87" mass="9748">MGMKGCAWLLKWSGGTAFARLSLESRYVLGLVKVKEAKSYFQTSQGIDSSPLESTLVRATSISNYFQVTQVDSEGFQSRFYIGQRRP</sequence>
<keyword evidence="3" id="KW-1185">Reference proteome</keyword>
<keyword evidence="1" id="KW-0732">Signal</keyword>
<dbReference type="EMBL" id="JASCZI010181554">
    <property type="protein sequence ID" value="MED6184496.1"/>
    <property type="molecule type" value="Genomic_DNA"/>
</dbReference>
<reference evidence="2 3" key="1">
    <citation type="journal article" date="2023" name="Plants (Basel)">
        <title>Bridging the Gap: Combining Genomics and Transcriptomics Approaches to Understand Stylosanthes scabra, an Orphan Legume from the Brazilian Caatinga.</title>
        <authorList>
            <person name="Ferreira-Neto J.R.C."/>
            <person name="da Silva M.D."/>
            <person name="Binneck E."/>
            <person name="de Melo N.F."/>
            <person name="da Silva R.H."/>
            <person name="de Melo A.L.T.M."/>
            <person name="Pandolfi V."/>
            <person name="Bustamante F.O."/>
            <person name="Brasileiro-Vidal A.C."/>
            <person name="Benko-Iseppon A.M."/>
        </authorList>
    </citation>
    <scope>NUCLEOTIDE SEQUENCE [LARGE SCALE GENOMIC DNA]</scope>
    <source>
        <tissue evidence="2">Leaves</tissue>
    </source>
</reference>
<feature type="signal peptide" evidence="1">
    <location>
        <begin position="1"/>
        <end position="17"/>
    </location>
</feature>
<protein>
    <submittedName>
        <fullName evidence="2">Uncharacterized protein</fullName>
    </submittedName>
</protein>
<organism evidence="2 3">
    <name type="scientific">Stylosanthes scabra</name>
    <dbReference type="NCBI Taxonomy" id="79078"/>
    <lineage>
        <taxon>Eukaryota</taxon>
        <taxon>Viridiplantae</taxon>
        <taxon>Streptophyta</taxon>
        <taxon>Embryophyta</taxon>
        <taxon>Tracheophyta</taxon>
        <taxon>Spermatophyta</taxon>
        <taxon>Magnoliopsida</taxon>
        <taxon>eudicotyledons</taxon>
        <taxon>Gunneridae</taxon>
        <taxon>Pentapetalae</taxon>
        <taxon>rosids</taxon>
        <taxon>fabids</taxon>
        <taxon>Fabales</taxon>
        <taxon>Fabaceae</taxon>
        <taxon>Papilionoideae</taxon>
        <taxon>50 kb inversion clade</taxon>
        <taxon>dalbergioids sensu lato</taxon>
        <taxon>Dalbergieae</taxon>
        <taxon>Pterocarpus clade</taxon>
        <taxon>Stylosanthes</taxon>
    </lineage>
</organism>
<gene>
    <name evidence="2" type="ORF">PIB30_048012</name>
</gene>
<comment type="caution">
    <text evidence="2">The sequence shown here is derived from an EMBL/GenBank/DDBJ whole genome shotgun (WGS) entry which is preliminary data.</text>
</comment>